<name>A0ACC1MQS2_9PEZI</name>
<evidence type="ECO:0000313" key="1">
    <source>
        <dbReference type="EMBL" id="KAJ2968691.1"/>
    </source>
</evidence>
<comment type="caution">
    <text evidence="1">The sequence shown here is derived from an EMBL/GenBank/DDBJ whole genome shotgun (WGS) entry which is preliminary data.</text>
</comment>
<dbReference type="EMBL" id="JAPDGR010004249">
    <property type="protein sequence ID" value="KAJ2968691.1"/>
    <property type="molecule type" value="Genomic_DNA"/>
</dbReference>
<proteinExistence type="predicted"/>
<accession>A0ACC1MQS2</accession>
<keyword evidence="2" id="KW-1185">Reference proteome</keyword>
<organism evidence="1 2">
    <name type="scientific">Xylaria curta</name>
    <dbReference type="NCBI Taxonomy" id="42375"/>
    <lineage>
        <taxon>Eukaryota</taxon>
        <taxon>Fungi</taxon>
        <taxon>Dikarya</taxon>
        <taxon>Ascomycota</taxon>
        <taxon>Pezizomycotina</taxon>
        <taxon>Sordariomycetes</taxon>
        <taxon>Xylariomycetidae</taxon>
        <taxon>Xylariales</taxon>
        <taxon>Xylariaceae</taxon>
        <taxon>Xylaria</taxon>
    </lineage>
</organism>
<protein>
    <submittedName>
        <fullName evidence="1">Uncharacterized protein</fullName>
    </submittedName>
</protein>
<reference evidence="1" key="1">
    <citation type="submission" date="2022-10" db="EMBL/GenBank/DDBJ databases">
        <title>Genome Sequence of Xylaria curta.</title>
        <authorList>
            <person name="Buettner E."/>
        </authorList>
    </citation>
    <scope>NUCLEOTIDE SEQUENCE</scope>
    <source>
        <strain evidence="1">Babe10</strain>
    </source>
</reference>
<sequence length="271" mass="29719">MLGGALVWRGRENGAGKEKKEAREFLDQLRLGKVYLRGRDRPRTTGGLRAGRAASAWDAEPGDAREARGADHETARCLFTARPRGVLCVFDMTGFALSNMAGPVVIDVCQEWQPARFVIKAFEANYPECLGAMLIHNAPWVFSGVWKIIRSLLDPVVAAKVDFTRTTADLERHIPLENIPSRFGGGRQLCAAFNSVPGDGNSGDRHSASTRAHKANGRGCWRQHASGTGRDCGCTSFVDRSTVNSIYTEVAYRNRSLSKRLTFIFSGIVGF</sequence>
<evidence type="ECO:0000313" key="2">
    <source>
        <dbReference type="Proteomes" id="UP001143856"/>
    </source>
</evidence>
<gene>
    <name evidence="1" type="ORF">NUW58_g10168</name>
</gene>
<dbReference type="Proteomes" id="UP001143856">
    <property type="component" value="Unassembled WGS sequence"/>
</dbReference>